<evidence type="ECO:0000259" key="7">
    <source>
        <dbReference type="PROSITE" id="PS51387"/>
    </source>
</evidence>
<name>A0A431VXT7_9DEIO</name>
<feature type="region of interest" description="Disordered" evidence="6">
    <location>
        <begin position="439"/>
        <end position="461"/>
    </location>
</feature>
<feature type="domain" description="FAD-binding PCMH-type" evidence="7">
    <location>
        <begin position="34"/>
        <end position="206"/>
    </location>
</feature>
<dbReference type="GO" id="GO:0071949">
    <property type="term" value="F:FAD binding"/>
    <property type="evidence" value="ECO:0007669"/>
    <property type="project" value="InterPro"/>
</dbReference>
<gene>
    <name evidence="8" type="ORF">EJ104_05885</name>
</gene>
<dbReference type="InterPro" id="IPR051914">
    <property type="entry name" value="FAD-linked_OxidoTrans_Type4"/>
</dbReference>
<evidence type="ECO:0000256" key="3">
    <source>
        <dbReference type="ARBA" id="ARBA00022630"/>
    </source>
</evidence>
<dbReference type="InterPro" id="IPR016171">
    <property type="entry name" value="Vanillyl_alc_oxidase_C-sub2"/>
</dbReference>
<organism evidence="8 9">
    <name type="scientific">Deinococcus radiophilus</name>
    <dbReference type="NCBI Taxonomy" id="32062"/>
    <lineage>
        <taxon>Bacteria</taxon>
        <taxon>Thermotogati</taxon>
        <taxon>Deinococcota</taxon>
        <taxon>Deinococci</taxon>
        <taxon>Deinococcales</taxon>
        <taxon>Deinococcaceae</taxon>
        <taxon>Deinococcus</taxon>
    </lineage>
</organism>
<dbReference type="OrthoDB" id="9767256at2"/>
<dbReference type="InterPro" id="IPR036318">
    <property type="entry name" value="FAD-bd_PCMH-like_sf"/>
</dbReference>
<dbReference type="InterPro" id="IPR016169">
    <property type="entry name" value="FAD-bd_PCMH_sub2"/>
</dbReference>
<dbReference type="Pfam" id="PF01565">
    <property type="entry name" value="FAD_binding_4"/>
    <property type="match status" value="1"/>
</dbReference>
<dbReference type="InterPro" id="IPR016167">
    <property type="entry name" value="FAD-bd_PCMH_sub1"/>
</dbReference>
<dbReference type="SUPFAM" id="SSF55103">
    <property type="entry name" value="FAD-linked oxidases, C-terminal domain"/>
    <property type="match status" value="1"/>
</dbReference>
<dbReference type="GO" id="GO:0016491">
    <property type="term" value="F:oxidoreductase activity"/>
    <property type="evidence" value="ECO:0007669"/>
    <property type="project" value="UniProtKB-KW"/>
</dbReference>
<dbReference type="AlphaFoldDB" id="A0A431VXT7"/>
<dbReference type="InterPro" id="IPR004113">
    <property type="entry name" value="FAD-bd_oxidored_4_C"/>
</dbReference>
<keyword evidence="3" id="KW-0285">Flavoprotein</keyword>
<dbReference type="FunFam" id="3.30.70.2740:FF:000001">
    <property type="entry name" value="D-lactate dehydrogenase mitochondrial"/>
    <property type="match status" value="1"/>
</dbReference>
<evidence type="ECO:0000256" key="5">
    <source>
        <dbReference type="ARBA" id="ARBA00023002"/>
    </source>
</evidence>
<dbReference type="PROSITE" id="PS51387">
    <property type="entry name" value="FAD_PCMH"/>
    <property type="match status" value="1"/>
</dbReference>
<dbReference type="RefSeq" id="WP_126351827.1">
    <property type="nucleotide sequence ID" value="NZ_CP086381.1"/>
</dbReference>
<dbReference type="InterPro" id="IPR016164">
    <property type="entry name" value="FAD-linked_Oxase-like_C"/>
</dbReference>
<keyword evidence="4" id="KW-0274">FAD</keyword>
<dbReference type="EMBL" id="RXPE01000008">
    <property type="protein sequence ID" value="RTR28051.1"/>
    <property type="molecule type" value="Genomic_DNA"/>
</dbReference>
<dbReference type="Gene3D" id="3.30.70.2740">
    <property type="match status" value="1"/>
</dbReference>
<dbReference type="Gene3D" id="3.30.43.10">
    <property type="entry name" value="Uridine Diphospho-n-acetylenolpyruvylglucosamine Reductase, domain 2"/>
    <property type="match status" value="1"/>
</dbReference>
<evidence type="ECO:0000313" key="8">
    <source>
        <dbReference type="EMBL" id="RTR28051.1"/>
    </source>
</evidence>
<dbReference type="Pfam" id="PF02913">
    <property type="entry name" value="FAD-oxidase_C"/>
    <property type="match status" value="1"/>
</dbReference>
<evidence type="ECO:0000256" key="4">
    <source>
        <dbReference type="ARBA" id="ARBA00022827"/>
    </source>
</evidence>
<dbReference type="Proteomes" id="UP000277766">
    <property type="component" value="Unassembled WGS sequence"/>
</dbReference>
<dbReference type="Gene3D" id="3.30.70.2190">
    <property type="match status" value="1"/>
</dbReference>
<dbReference type="InterPro" id="IPR006094">
    <property type="entry name" value="Oxid_FAD_bind_N"/>
</dbReference>
<dbReference type="InterPro" id="IPR016166">
    <property type="entry name" value="FAD-bd_PCMH"/>
</dbReference>
<reference evidence="8 9" key="1">
    <citation type="submission" date="2018-12" db="EMBL/GenBank/DDBJ databases">
        <title>Deinococcus radiophilus ATCC 27603 genome sequencing and assembly.</title>
        <authorList>
            <person name="Maclea K.S."/>
            <person name="Maynard C.R."/>
        </authorList>
    </citation>
    <scope>NUCLEOTIDE SEQUENCE [LARGE SCALE GENOMIC DNA]</scope>
    <source>
        <strain evidence="8 9">ATCC 27603</strain>
    </source>
</reference>
<dbReference type="SUPFAM" id="SSF56176">
    <property type="entry name" value="FAD-binding/transporter-associated domain-like"/>
    <property type="match status" value="1"/>
</dbReference>
<comment type="caution">
    <text evidence="8">The sequence shown here is derived from an EMBL/GenBank/DDBJ whole genome shotgun (WGS) entry which is preliminary data.</text>
</comment>
<comment type="similarity">
    <text evidence="2">Belongs to the FAD-binding oxidoreductase/transferase type 4 family.</text>
</comment>
<keyword evidence="9" id="KW-1185">Reference proteome</keyword>
<dbReference type="PANTHER" id="PTHR42934">
    <property type="entry name" value="GLYCOLATE OXIDASE SUBUNIT GLCD"/>
    <property type="match status" value="1"/>
</dbReference>
<dbReference type="Gene3D" id="3.30.465.10">
    <property type="match status" value="1"/>
</dbReference>
<sequence length="461" mass="48462">MTSPFAALQRQLGPGKVLLSPAERGNYRFDGIQFGVRPLAVVLPETVEDVVAAVRAAKAAGIPVVGRGAASGLSGGAVPLQPSLVVSFTRMTGLTIHPERREAVAQAGVVTLSISDAARPHGLVYPPDPASFRTSTIGGNLGENAGGPLCFKYGVTGDYVLGVEMVDTDGEVHRLGRDAYDLTGLLIGSEGTLGLMTEATVRLVPPAKYSRTLQASFTSVEACAAAVSAAVSAGAVPAKMEFMDGACIGAVEDYLGLGLPREAAALMLVDTDGDDPAQVEAEMQLVEAAFLAAGGQVRRAETETEAAALWQARRSVSPALGRIRPLRMNEDIAVPRSRLPQVVAEIRALGEEYGLPLVQFGHIGDGNLHPNILYDPRSDDPAQVHELAHRIALVALQHGGVLSGEHGIGSMKREFMADAVDPVTAEAYWAVKDALDPDGRLNPDKLLPPRPTHLEDSHVHS</sequence>
<accession>A0A431VXT7</accession>
<proteinExistence type="inferred from homology"/>
<protein>
    <submittedName>
        <fullName evidence="8">FAD-binding protein</fullName>
    </submittedName>
</protein>
<comment type="cofactor">
    <cofactor evidence="1">
        <name>FAD</name>
        <dbReference type="ChEBI" id="CHEBI:57692"/>
    </cofactor>
</comment>
<evidence type="ECO:0000256" key="2">
    <source>
        <dbReference type="ARBA" id="ARBA00008000"/>
    </source>
</evidence>
<dbReference type="Gene3D" id="1.10.45.10">
    <property type="entry name" value="Vanillyl-alcohol Oxidase, Chain A, domain 4"/>
    <property type="match status" value="1"/>
</dbReference>
<feature type="compositionally biased region" description="Basic and acidic residues" evidence="6">
    <location>
        <begin position="452"/>
        <end position="461"/>
    </location>
</feature>
<keyword evidence="5" id="KW-0560">Oxidoreductase</keyword>
<evidence type="ECO:0000256" key="1">
    <source>
        <dbReference type="ARBA" id="ARBA00001974"/>
    </source>
</evidence>
<dbReference type="PANTHER" id="PTHR42934:SF2">
    <property type="entry name" value="GLYCOLATE OXIDASE SUBUNIT GLCD"/>
    <property type="match status" value="1"/>
</dbReference>
<evidence type="ECO:0000313" key="9">
    <source>
        <dbReference type="Proteomes" id="UP000277766"/>
    </source>
</evidence>
<evidence type="ECO:0000256" key="6">
    <source>
        <dbReference type="SAM" id="MobiDB-lite"/>
    </source>
</evidence>